<keyword evidence="1" id="KW-0732">Signal</keyword>
<evidence type="ECO:0000313" key="3">
    <source>
        <dbReference type="Proteomes" id="UP000009309"/>
    </source>
</evidence>
<evidence type="ECO:0000256" key="1">
    <source>
        <dbReference type="SAM" id="SignalP"/>
    </source>
</evidence>
<dbReference type="AlphaFoldDB" id="I2GQN7"/>
<evidence type="ECO:0008006" key="4">
    <source>
        <dbReference type="Google" id="ProtNLM"/>
    </source>
</evidence>
<dbReference type="Proteomes" id="UP000009309">
    <property type="component" value="Unassembled WGS sequence"/>
</dbReference>
<reference evidence="2 3" key="1">
    <citation type="journal article" date="2012" name="J. Bacteriol.">
        <title>Genome Sequence of the Filamentous Bacterium Fibrisoma limi BUZ 3T.</title>
        <authorList>
            <person name="Filippini M."/>
            <person name="Qi W."/>
            <person name="Jaenicke S."/>
            <person name="Goesmann A."/>
            <person name="Smits T.H."/>
            <person name="Bagheri H.C."/>
        </authorList>
    </citation>
    <scope>NUCLEOTIDE SEQUENCE [LARGE SCALE GENOMIC DNA]</scope>
    <source>
        <strain evidence="3">BUZ 3T</strain>
    </source>
</reference>
<name>I2GQN7_9BACT</name>
<feature type="signal peptide" evidence="1">
    <location>
        <begin position="1"/>
        <end position="22"/>
    </location>
</feature>
<dbReference type="eggNOG" id="COG4254">
    <property type="taxonomic scope" value="Bacteria"/>
</dbReference>
<comment type="caution">
    <text evidence="2">The sequence shown here is derived from an EMBL/GenBank/DDBJ whole genome shotgun (WGS) entry which is preliminary data.</text>
</comment>
<dbReference type="EMBL" id="CAIT01000009">
    <property type="protein sequence ID" value="CCH56215.1"/>
    <property type="molecule type" value="Genomic_DNA"/>
</dbReference>
<proteinExistence type="predicted"/>
<evidence type="ECO:0000313" key="2">
    <source>
        <dbReference type="EMBL" id="CCH56215.1"/>
    </source>
</evidence>
<sequence length="430" mass="47103">MLYLYKNTRLLTSIFLTASILACDQVGQDVAPDEEPNTDAEFYTMPTQQVAIDLKSFVDLTSATTFKISKAPQQGDASFSKDGLLIYTPNVDFVDGTDQFAISSDKAGASIRPFTVNVTTDTSRIPCYAGTIPDVVRATANTAVSIDVLKNDRFCNATANISSLGIERAPKNGTATIEDGKVTYRPNDNFNGYDDFIYKITVTPKGGQARTLLAPVKVVVGDPFRDCKLKLNDDQVSFRQRLLSDSLILFPLLNDQLCKASRQVPLTITKQPANGSAYLMTSTRASEFGQLIVYKPNAGYNGTDELTYQRCENGECLQAIVQIKVKSADPNCKLTAVNDERTISLSRPALDVKRGVVLLSVLLNDRICASIKEVRIGTNPGNLKLDVLRDGSILYTLDQNQKPGEVKFSYEVTDVQTNKSSAEVKVIIKE</sequence>
<gene>
    <name evidence="2" type="ORF">BN8_05535</name>
</gene>
<dbReference type="OrthoDB" id="9805017at2"/>
<protein>
    <recommendedName>
        <fullName evidence="4">Tandem-95 repeat protein</fullName>
    </recommendedName>
</protein>
<dbReference type="Gene3D" id="2.60.40.3440">
    <property type="match status" value="2"/>
</dbReference>
<organism evidence="2 3">
    <name type="scientific">Fibrisoma limi BUZ 3</name>
    <dbReference type="NCBI Taxonomy" id="1185876"/>
    <lineage>
        <taxon>Bacteria</taxon>
        <taxon>Pseudomonadati</taxon>
        <taxon>Bacteroidota</taxon>
        <taxon>Cytophagia</taxon>
        <taxon>Cytophagales</taxon>
        <taxon>Spirosomataceae</taxon>
        <taxon>Fibrisoma</taxon>
    </lineage>
</organism>
<accession>I2GQN7</accession>
<feature type="chain" id="PRO_5003658669" description="Tandem-95 repeat protein" evidence="1">
    <location>
        <begin position="23"/>
        <end position="430"/>
    </location>
</feature>
<dbReference type="Pfam" id="PF17963">
    <property type="entry name" value="Big_9"/>
    <property type="match status" value="1"/>
</dbReference>
<keyword evidence="3" id="KW-1185">Reference proteome</keyword>
<dbReference type="RefSeq" id="WP_009284780.1">
    <property type="nucleotide sequence ID" value="NZ_CAIT01000009.1"/>
</dbReference>
<dbReference type="STRING" id="1185876.BN8_05535"/>
<dbReference type="PROSITE" id="PS51257">
    <property type="entry name" value="PROKAR_LIPOPROTEIN"/>
    <property type="match status" value="1"/>
</dbReference>